<dbReference type="EMBL" id="SPQC01000047">
    <property type="protein sequence ID" value="TFU20772.1"/>
    <property type="molecule type" value="Genomic_DNA"/>
</dbReference>
<feature type="transmembrane region" description="Helical" evidence="2">
    <location>
        <begin position="215"/>
        <end position="235"/>
    </location>
</feature>
<dbReference type="GO" id="GO:0008237">
    <property type="term" value="F:metallopeptidase activity"/>
    <property type="evidence" value="ECO:0007669"/>
    <property type="project" value="UniProtKB-KW"/>
</dbReference>
<evidence type="ECO:0000313" key="5">
    <source>
        <dbReference type="Proteomes" id="UP000297951"/>
    </source>
</evidence>
<evidence type="ECO:0000259" key="3">
    <source>
        <dbReference type="Pfam" id="PF02517"/>
    </source>
</evidence>
<keyword evidence="4" id="KW-0482">Metalloprotease</keyword>
<keyword evidence="2" id="KW-0472">Membrane</keyword>
<feature type="transmembrane region" description="Helical" evidence="2">
    <location>
        <begin position="182"/>
        <end position="203"/>
    </location>
</feature>
<comment type="caution">
    <text evidence="4">The sequence shown here is derived from an EMBL/GenBank/DDBJ whole genome shotgun (WGS) entry which is preliminary data.</text>
</comment>
<feature type="transmembrane region" description="Helical" evidence="2">
    <location>
        <begin position="336"/>
        <end position="355"/>
    </location>
</feature>
<dbReference type="InterPro" id="IPR003675">
    <property type="entry name" value="Rce1/LyrA-like_dom"/>
</dbReference>
<protein>
    <submittedName>
        <fullName evidence="4">CPBP family intramembrane metalloprotease</fullName>
    </submittedName>
</protein>
<evidence type="ECO:0000256" key="2">
    <source>
        <dbReference type="SAM" id="Phobius"/>
    </source>
</evidence>
<keyword evidence="2" id="KW-0812">Transmembrane</keyword>
<keyword evidence="4" id="KW-0378">Hydrolase</keyword>
<sequence>MSTPNDPRIPWQTPAPNPPQAAAPGYGPASAHPQGQVSHPLATHPNPAPLPPVGWRPGYRQEKQNLGYHRLSHADPKGAWWKPLVEAVIGVPLYLVLSLLLVVAFFFALLLGLDPALPADPSYLILAASPGILEQEALRSPATFVFLFGSVALMFPALWVARLILGPKPWGLIHSVAGRMRWGWLATCFGIAALLIVALPLAFDTALGARYVPSTTLPVSGLIAMLVAIALVVPVQAYAEELVFRGYLMQTIGRWLKHPAWAIVIPAPLFMLGHLYDLWGQLSVLVMGLAAGYITWRTGGLEAAIALHVVNNLLAMSFGVLGMADPFLQEGSTVGMFISSLVSNGLFVLVVIWAVNRRGLERTRPALVWVKESYPEEPQPVR</sequence>
<dbReference type="Proteomes" id="UP000297951">
    <property type="component" value="Unassembled WGS sequence"/>
</dbReference>
<dbReference type="AlphaFoldDB" id="A0A4Y9F159"/>
<feature type="transmembrane region" description="Helical" evidence="2">
    <location>
        <begin position="142"/>
        <end position="161"/>
    </location>
</feature>
<feature type="region of interest" description="Disordered" evidence="1">
    <location>
        <begin position="1"/>
        <end position="56"/>
    </location>
</feature>
<proteinExistence type="predicted"/>
<dbReference type="Pfam" id="PF02517">
    <property type="entry name" value="Rce1-like"/>
    <property type="match status" value="1"/>
</dbReference>
<feature type="transmembrane region" description="Helical" evidence="2">
    <location>
        <begin position="303"/>
        <end position="324"/>
    </location>
</feature>
<keyword evidence="4" id="KW-0645">Protease</keyword>
<feature type="transmembrane region" description="Helical" evidence="2">
    <location>
        <begin position="91"/>
        <end position="113"/>
    </location>
</feature>
<dbReference type="OrthoDB" id="2680086at2"/>
<gene>
    <name evidence="4" type="ORF">E4U03_10615</name>
</gene>
<dbReference type="GO" id="GO:0080120">
    <property type="term" value="P:CAAX-box protein maturation"/>
    <property type="evidence" value="ECO:0007669"/>
    <property type="project" value="UniProtKB-ARBA"/>
</dbReference>
<organism evidence="4 5">
    <name type="scientific">Rothia nasimurium</name>
    <dbReference type="NCBI Taxonomy" id="85336"/>
    <lineage>
        <taxon>Bacteria</taxon>
        <taxon>Bacillati</taxon>
        <taxon>Actinomycetota</taxon>
        <taxon>Actinomycetes</taxon>
        <taxon>Micrococcales</taxon>
        <taxon>Micrococcaceae</taxon>
        <taxon>Rothia</taxon>
    </lineage>
</organism>
<evidence type="ECO:0000256" key="1">
    <source>
        <dbReference type="SAM" id="MobiDB-lite"/>
    </source>
</evidence>
<feature type="domain" description="CAAX prenyl protease 2/Lysostaphin resistance protein A-like" evidence="3">
    <location>
        <begin position="226"/>
        <end position="314"/>
    </location>
</feature>
<feature type="compositionally biased region" description="Low complexity" evidence="1">
    <location>
        <begin position="22"/>
        <end position="33"/>
    </location>
</feature>
<dbReference type="RefSeq" id="WP_135013699.1">
    <property type="nucleotide sequence ID" value="NZ_JADGLK010000047.1"/>
</dbReference>
<feature type="transmembrane region" description="Helical" evidence="2">
    <location>
        <begin position="278"/>
        <end position="296"/>
    </location>
</feature>
<dbReference type="GO" id="GO:0006508">
    <property type="term" value="P:proteolysis"/>
    <property type="evidence" value="ECO:0007669"/>
    <property type="project" value="UniProtKB-KW"/>
</dbReference>
<name>A0A4Y9F159_9MICC</name>
<accession>A0A4Y9F159</accession>
<dbReference type="GO" id="GO:0004175">
    <property type="term" value="F:endopeptidase activity"/>
    <property type="evidence" value="ECO:0007669"/>
    <property type="project" value="UniProtKB-ARBA"/>
</dbReference>
<keyword evidence="2" id="KW-1133">Transmembrane helix</keyword>
<reference evidence="4 5" key="1">
    <citation type="submission" date="2019-03" db="EMBL/GenBank/DDBJ databases">
        <title>Diversity of the mouse oral microbiome.</title>
        <authorList>
            <person name="Joseph S."/>
            <person name="Aduse-Opoku J."/>
            <person name="Curtis M."/>
            <person name="Wade W."/>
            <person name="Hashim A."/>
        </authorList>
    </citation>
    <scope>NUCLEOTIDE SEQUENCE [LARGE SCALE GENOMIC DNA]</scope>
    <source>
        <strain evidence="5">irhom_31</strain>
    </source>
</reference>
<evidence type="ECO:0000313" key="4">
    <source>
        <dbReference type="EMBL" id="TFU20772.1"/>
    </source>
</evidence>